<proteinExistence type="predicted"/>
<feature type="site" description="Essential for prephenate dehydratase activity" evidence="9">
    <location>
        <position position="183"/>
    </location>
</feature>
<keyword evidence="7 10" id="KW-0456">Lyase</keyword>
<dbReference type="CDD" id="cd04905">
    <property type="entry name" value="ACT_CM-PDT"/>
    <property type="match status" value="1"/>
</dbReference>
<dbReference type="PROSITE" id="PS00857">
    <property type="entry name" value="PREPHENATE_DEHYDR_1"/>
    <property type="match status" value="1"/>
</dbReference>
<name>A0A348AFT7_9FIRM</name>
<evidence type="ECO:0000256" key="3">
    <source>
        <dbReference type="ARBA" id="ARBA00021872"/>
    </source>
</evidence>
<keyword evidence="5 10" id="KW-0057">Aromatic amino acid biosynthesis</keyword>
<protein>
    <recommendedName>
        <fullName evidence="3 10">Prephenate dehydratase</fullName>
        <shortName evidence="10">PDT</shortName>
        <ecNumber evidence="2 10">4.2.1.51</ecNumber>
    </recommendedName>
</protein>
<dbReference type="UniPathway" id="UPA00121">
    <property type="reaction ID" value="UER00345"/>
</dbReference>
<dbReference type="InterPro" id="IPR045865">
    <property type="entry name" value="ACT-like_dom_sf"/>
</dbReference>
<dbReference type="GO" id="GO:0005737">
    <property type="term" value="C:cytoplasm"/>
    <property type="evidence" value="ECO:0007669"/>
    <property type="project" value="TreeGrafter"/>
</dbReference>
<dbReference type="NCBIfam" id="NF008865">
    <property type="entry name" value="PRK11898.1"/>
    <property type="match status" value="1"/>
</dbReference>
<dbReference type="SUPFAM" id="SSF53850">
    <property type="entry name" value="Periplasmic binding protein-like II"/>
    <property type="match status" value="1"/>
</dbReference>
<evidence type="ECO:0000313" key="13">
    <source>
        <dbReference type="EMBL" id="BBB89935.1"/>
    </source>
</evidence>
<comment type="catalytic activity">
    <reaction evidence="8 10">
        <text>prephenate + H(+) = 3-phenylpyruvate + CO2 + H2O</text>
        <dbReference type="Rhea" id="RHEA:21648"/>
        <dbReference type="ChEBI" id="CHEBI:15377"/>
        <dbReference type="ChEBI" id="CHEBI:15378"/>
        <dbReference type="ChEBI" id="CHEBI:16526"/>
        <dbReference type="ChEBI" id="CHEBI:18005"/>
        <dbReference type="ChEBI" id="CHEBI:29934"/>
        <dbReference type="EC" id="4.2.1.51"/>
    </reaction>
</comment>
<dbReference type="AlphaFoldDB" id="A0A348AFT7"/>
<dbReference type="PROSITE" id="PS51671">
    <property type="entry name" value="ACT"/>
    <property type="match status" value="1"/>
</dbReference>
<feature type="domain" description="Prephenate dehydratase" evidence="11">
    <location>
        <begin position="13"/>
        <end position="190"/>
    </location>
</feature>
<dbReference type="PANTHER" id="PTHR21022">
    <property type="entry name" value="PREPHENATE DEHYDRATASE P PROTEIN"/>
    <property type="match status" value="1"/>
</dbReference>
<keyword evidence="4 10" id="KW-0028">Amino-acid biosynthesis</keyword>
<evidence type="ECO:0000256" key="4">
    <source>
        <dbReference type="ARBA" id="ARBA00022605"/>
    </source>
</evidence>
<dbReference type="GO" id="GO:0009094">
    <property type="term" value="P:L-phenylalanine biosynthetic process"/>
    <property type="evidence" value="ECO:0007669"/>
    <property type="project" value="UniProtKB-UniPathway"/>
</dbReference>
<evidence type="ECO:0000256" key="6">
    <source>
        <dbReference type="ARBA" id="ARBA00023222"/>
    </source>
</evidence>
<keyword evidence="6 10" id="KW-0584">Phenylalanine biosynthesis</keyword>
<evidence type="ECO:0000259" key="11">
    <source>
        <dbReference type="PROSITE" id="PS51171"/>
    </source>
</evidence>
<feature type="domain" description="ACT" evidence="12">
    <location>
        <begin position="204"/>
        <end position="281"/>
    </location>
</feature>
<dbReference type="Gene3D" id="3.40.190.10">
    <property type="entry name" value="Periplasmic binding protein-like II"/>
    <property type="match status" value="2"/>
</dbReference>
<sequence>MAIACEQTAIERLIGYLGPQGTYSEEVALNIYRGEFGRFVPYNSICAAIQGVEGGEISECLVPIENSLEGSVNITMDTLAHEVDLAITREIVWSIRHSLLLKSGTKDVKTIISHPQALAQCRQYLSRQYPNAELKSVASTAEAVYLVASGVKGGAAIGSRRAGEIYSLTSVDDDIQDNPNNCTRFVALSRTPVNPGGQNCKTSLVCKIQGDRPGSLCDILQEFAARGVNLTRIESRPARAGLGMYIFFFDMEGSMEDDHVKTAVNAVKAKCQWFKNFGSYSVYNRLS</sequence>
<dbReference type="CDD" id="cd13633">
    <property type="entry name" value="PBP2_Sa-PDT_like"/>
    <property type="match status" value="1"/>
</dbReference>
<dbReference type="EMBL" id="AP018449">
    <property type="protein sequence ID" value="BBB89935.1"/>
    <property type="molecule type" value="Genomic_DNA"/>
</dbReference>
<evidence type="ECO:0000256" key="5">
    <source>
        <dbReference type="ARBA" id="ARBA00023141"/>
    </source>
</evidence>
<dbReference type="PROSITE" id="PS51171">
    <property type="entry name" value="PREPHENATE_DEHYDR_3"/>
    <property type="match status" value="1"/>
</dbReference>
<dbReference type="PROSITE" id="PS00858">
    <property type="entry name" value="PREPHENATE_DEHYDR_2"/>
    <property type="match status" value="1"/>
</dbReference>
<dbReference type="FunFam" id="3.40.190.10:FF:000034">
    <property type="entry name" value="Chorismate mutase/prephenate dehydratase"/>
    <property type="match status" value="1"/>
</dbReference>
<evidence type="ECO:0000256" key="1">
    <source>
        <dbReference type="ARBA" id="ARBA00004741"/>
    </source>
</evidence>
<dbReference type="InterPro" id="IPR008242">
    <property type="entry name" value="Chor_mutase/pphenate_deHydtase"/>
</dbReference>
<dbReference type="InterPro" id="IPR018528">
    <property type="entry name" value="Preph_deHydtase_CS"/>
</dbReference>
<dbReference type="EC" id="4.2.1.51" evidence="2 10"/>
<accession>A0A348AFT7</accession>
<organism evidence="13 14">
    <name type="scientific">Methylomusa anaerophila</name>
    <dbReference type="NCBI Taxonomy" id="1930071"/>
    <lineage>
        <taxon>Bacteria</taxon>
        <taxon>Bacillati</taxon>
        <taxon>Bacillota</taxon>
        <taxon>Negativicutes</taxon>
        <taxon>Selenomonadales</taxon>
        <taxon>Sporomusaceae</taxon>
        <taxon>Methylomusa</taxon>
    </lineage>
</organism>
<dbReference type="SUPFAM" id="SSF55021">
    <property type="entry name" value="ACT-like"/>
    <property type="match status" value="1"/>
</dbReference>
<dbReference type="Pfam" id="PF00800">
    <property type="entry name" value="PDT"/>
    <property type="match status" value="1"/>
</dbReference>
<evidence type="ECO:0000313" key="14">
    <source>
        <dbReference type="Proteomes" id="UP000276437"/>
    </source>
</evidence>
<gene>
    <name evidence="10 13" type="primary">pheA</name>
    <name evidence="13" type="ORF">MAMMFC1_00575</name>
</gene>
<dbReference type="InterPro" id="IPR002912">
    <property type="entry name" value="ACT_dom"/>
</dbReference>
<evidence type="ECO:0000259" key="12">
    <source>
        <dbReference type="PROSITE" id="PS51671"/>
    </source>
</evidence>
<dbReference type="Proteomes" id="UP000276437">
    <property type="component" value="Chromosome"/>
</dbReference>
<comment type="pathway">
    <text evidence="1 10">Amino-acid biosynthesis; L-phenylalanine biosynthesis; phenylpyruvate from prephenate: step 1/1.</text>
</comment>
<dbReference type="RefSeq" id="WP_126306314.1">
    <property type="nucleotide sequence ID" value="NZ_AP018449.1"/>
</dbReference>
<dbReference type="GO" id="GO:0004664">
    <property type="term" value="F:prephenate dehydratase activity"/>
    <property type="evidence" value="ECO:0007669"/>
    <property type="project" value="UniProtKB-UniRule"/>
</dbReference>
<dbReference type="PIRSF" id="PIRSF001500">
    <property type="entry name" value="Chor_mut_pdt_Ppr"/>
    <property type="match status" value="1"/>
</dbReference>
<dbReference type="Pfam" id="PF01842">
    <property type="entry name" value="ACT"/>
    <property type="match status" value="1"/>
</dbReference>
<evidence type="ECO:0000256" key="2">
    <source>
        <dbReference type="ARBA" id="ARBA00013147"/>
    </source>
</evidence>
<reference evidence="13 14" key="1">
    <citation type="journal article" date="2018" name="Int. J. Syst. Evol. Microbiol.">
        <title>Methylomusa anaerophila gen. nov., sp. nov., an anaerobic methanol-utilizing bacterium isolated from a microbial fuel cell.</title>
        <authorList>
            <person name="Amano N."/>
            <person name="Yamamuro A."/>
            <person name="Miyahara M."/>
            <person name="Kouzuma A."/>
            <person name="Abe T."/>
            <person name="Watanabe K."/>
        </authorList>
    </citation>
    <scope>NUCLEOTIDE SEQUENCE [LARGE SCALE GENOMIC DNA]</scope>
    <source>
        <strain evidence="13 14">MMFC1</strain>
    </source>
</reference>
<evidence type="ECO:0000256" key="7">
    <source>
        <dbReference type="ARBA" id="ARBA00023239"/>
    </source>
</evidence>
<dbReference type="InterPro" id="IPR001086">
    <property type="entry name" value="Preph_deHydtase"/>
</dbReference>
<dbReference type="PANTHER" id="PTHR21022:SF19">
    <property type="entry name" value="PREPHENATE DEHYDRATASE-RELATED"/>
    <property type="match status" value="1"/>
</dbReference>
<dbReference type="KEGG" id="mana:MAMMFC1_00575"/>
<evidence type="ECO:0000256" key="8">
    <source>
        <dbReference type="ARBA" id="ARBA00047848"/>
    </source>
</evidence>
<dbReference type="Gene3D" id="3.30.70.260">
    <property type="match status" value="1"/>
</dbReference>
<evidence type="ECO:0000256" key="10">
    <source>
        <dbReference type="RuleBase" id="RU361254"/>
    </source>
</evidence>
<evidence type="ECO:0000256" key="9">
    <source>
        <dbReference type="PIRSR" id="PIRSR001500-2"/>
    </source>
</evidence>
<dbReference type="OrthoDB" id="9802281at2"/>
<keyword evidence="14" id="KW-1185">Reference proteome</keyword>